<proteinExistence type="predicted"/>
<feature type="transmembrane region" description="Helical" evidence="1">
    <location>
        <begin position="115"/>
        <end position="135"/>
    </location>
</feature>
<keyword evidence="1" id="KW-1133">Transmembrane helix</keyword>
<keyword evidence="1" id="KW-0472">Membrane</keyword>
<evidence type="ECO:0000313" key="3">
    <source>
        <dbReference type="WBParaSite" id="HPBE_0002738001-mRNA-1"/>
    </source>
</evidence>
<dbReference type="AlphaFoldDB" id="A0A183GXG0"/>
<feature type="transmembrane region" description="Helical" evidence="1">
    <location>
        <begin position="147"/>
        <end position="168"/>
    </location>
</feature>
<name>A0A183GXG0_HELPZ</name>
<keyword evidence="2" id="KW-1185">Reference proteome</keyword>
<protein>
    <submittedName>
        <fullName evidence="3">SSD domain-containing protein</fullName>
    </submittedName>
</protein>
<reference evidence="3" key="1">
    <citation type="submission" date="2019-09" db="UniProtKB">
        <authorList>
            <consortium name="WormBaseParasite"/>
        </authorList>
    </citation>
    <scope>IDENTIFICATION</scope>
</reference>
<dbReference type="WBParaSite" id="HPBE_0002738001-mRNA-1">
    <property type="protein sequence ID" value="HPBE_0002738001-mRNA-1"/>
    <property type="gene ID" value="HPBE_0002738001"/>
</dbReference>
<dbReference type="Proteomes" id="UP000050761">
    <property type="component" value="Unassembled WGS sequence"/>
</dbReference>
<evidence type="ECO:0000256" key="1">
    <source>
        <dbReference type="SAM" id="Phobius"/>
    </source>
</evidence>
<organism evidence="2 3">
    <name type="scientific">Heligmosomoides polygyrus</name>
    <name type="common">Parasitic roundworm</name>
    <dbReference type="NCBI Taxonomy" id="6339"/>
    <lineage>
        <taxon>Eukaryota</taxon>
        <taxon>Metazoa</taxon>
        <taxon>Ecdysozoa</taxon>
        <taxon>Nematoda</taxon>
        <taxon>Chromadorea</taxon>
        <taxon>Rhabditida</taxon>
        <taxon>Rhabditina</taxon>
        <taxon>Rhabditomorpha</taxon>
        <taxon>Strongyloidea</taxon>
        <taxon>Heligmosomidae</taxon>
        <taxon>Heligmosomoides</taxon>
    </lineage>
</organism>
<keyword evidence="1" id="KW-0812">Transmembrane</keyword>
<sequence length="189" mass="20794">LAVHNNPNIPPLEKYLQLQSLLTGDAIMVLDDVDPADNNYFELPYTCSSNSFVKHETRVPSSVALGLASQLYFTVFVDTIRAKLHELEYQSNSQFDLDQIIIISQERPRAAPRDLQHLAINALIAAASVALTIIIRHVAIQMPHIEFAIISCVCSISAGSAFMLVMQLPLVLTLLATFAEETTIVSCAE</sequence>
<evidence type="ECO:0000313" key="2">
    <source>
        <dbReference type="Proteomes" id="UP000050761"/>
    </source>
</evidence>
<accession>A0A183GXG0</accession>